<comment type="caution">
    <text evidence="4">The sequence shown here is derived from an EMBL/GenBank/DDBJ whole genome shotgun (WGS) entry which is preliminary data.</text>
</comment>
<protein>
    <submittedName>
        <fullName evidence="4">RNA recognition motif domain, nucleotide-binding alpha-beta plait domain superfamily</fullName>
    </submittedName>
</protein>
<feature type="region of interest" description="Disordered" evidence="2">
    <location>
        <begin position="380"/>
        <end position="412"/>
    </location>
</feature>
<reference evidence="4" key="1">
    <citation type="journal article" date="2017" name="Nature">
        <title>The sunflower genome provides insights into oil metabolism, flowering and Asterid evolution.</title>
        <authorList>
            <person name="Badouin H."/>
            <person name="Gouzy J."/>
            <person name="Grassa C.J."/>
            <person name="Murat F."/>
            <person name="Staton S.E."/>
            <person name="Cottret L."/>
            <person name="Lelandais-Briere C."/>
            <person name="Owens G.L."/>
            <person name="Carrere S."/>
            <person name="Mayjonade B."/>
            <person name="Legrand L."/>
            <person name="Gill N."/>
            <person name="Kane N.C."/>
            <person name="Bowers J.E."/>
            <person name="Hubner S."/>
            <person name="Bellec A."/>
            <person name="Berard A."/>
            <person name="Berges H."/>
            <person name="Blanchet N."/>
            <person name="Boniface M.C."/>
            <person name="Brunel D."/>
            <person name="Catrice O."/>
            <person name="Chaidir N."/>
            <person name="Claudel C."/>
            <person name="Donnadieu C."/>
            <person name="Faraut T."/>
            <person name="Fievet G."/>
            <person name="Helmstetter N."/>
            <person name="King M."/>
            <person name="Knapp S.J."/>
            <person name="Lai Z."/>
            <person name="Le Paslier M.C."/>
            <person name="Lippi Y."/>
            <person name="Lorenzon L."/>
            <person name="Mandel J.R."/>
            <person name="Marage G."/>
            <person name="Marchand G."/>
            <person name="Marquand E."/>
            <person name="Bret-Mestries E."/>
            <person name="Morien E."/>
            <person name="Nambeesan S."/>
            <person name="Nguyen T."/>
            <person name="Pegot-Espagnet P."/>
            <person name="Pouilly N."/>
            <person name="Raftis F."/>
            <person name="Sallet E."/>
            <person name="Schiex T."/>
            <person name="Thomas J."/>
            <person name="Vandecasteele C."/>
            <person name="Vares D."/>
            <person name="Vear F."/>
            <person name="Vautrin S."/>
            <person name="Crespi M."/>
            <person name="Mangin B."/>
            <person name="Burke J.M."/>
            <person name="Salse J."/>
            <person name="Munos S."/>
            <person name="Vincourt P."/>
            <person name="Rieseberg L.H."/>
            <person name="Langlade N.B."/>
        </authorList>
    </citation>
    <scope>NUCLEOTIDE SEQUENCE</scope>
    <source>
        <tissue evidence="4">Leaves</tissue>
    </source>
</reference>
<evidence type="ECO:0000313" key="5">
    <source>
        <dbReference type="Proteomes" id="UP000215914"/>
    </source>
</evidence>
<evidence type="ECO:0000259" key="3">
    <source>
        <dbReference type="PROSITE" id="PS50102"/>
    </source>
</evidence>
<dbReference type="AlphaFoldDB" id="A0A9K3JGL9"/>
<dbReference type="InterPro" id="IPR012677">
    <property type="entry name" value="Nucleotide-bd_a/b_plait_sf"/>
</dbReference>
<dbReference type="InterPro" id="IPR000504">
    <property type="entry name" value="RRM_dom"/>
</dbReference>
<dbReference type="InterPro" id="IPR035979">
    <property type="entry name" value="RBD_domain_sf"/>
</dbReference>
<dbReference type="Gramene" id="mRNA:HanXRQr2_Chr03g0114481">
    <property type="protein sequence ID" value="mRNA:HanXRQr2_Chr03g0114481"/>
    <property type="gene ID" value="HanXRQr2_Chr03g0114481"/>
</dbReference>
<dbReference type="PROSITE" id="PS50102">
    <property type="entry name" value="RRM"/>
    <property type="match status" value="1"/>
</dbReference>
<dbReference type="GO" id="GO:0003723">
    <property type="term" value="F:RNA binding"/>
    <property type="evidence" value="ECO:0007669"/>
    <property type="project" value="UniProtKB-UniRule"/>
</dbReference>
<keyword evidence="1" id="KW-0694">RNA-binding</keyword>
<gene>
    <name evidence="4" type="ORF">HanXRQr2_Chr03g0114481</name>
</gene>
<dbReference type="EMBL" id="MNCJ02000318">
    <property type="protein sequence ID" value="KAF5814739.1"/>
    <property type="molecule type" value="Genomic_DNA"/>
</dbReference>
<accession>A0A9K3JGL9</accession>
<reference evidence="4" key="2">
    <citation type="submission" date="2020-06" db="EMBL/GenBank/DDBJ databases">
        <title>Helianthus annuus Genome sequencing and assembly Release 2.</title>
        <authorList>
            <person name="Gouzy J."/>
            <person name="Langlade N."/>
            <person name="Munos S."/>
        </authorList>
    </citation>
    <scope>NUCLEOTIDE SEQUENCE</scope>
    <source>
        <tissue evidence="4">Leaves</tissue>
    </source>
</reference>
<keyword evidence="5" id="KW-1185">Reference proteome</keyword>
<feature type="domain" description="RRM" evidence="3">
    <location>
        <begin position="33"/>
        <end position="117"/>
    </location>
</feature>
<evidence type="ECO:0000256" key="2">
    <source>
        <dbReference type="SAM" id="MobiDB-lite"/>
    </source>
</evidence>
<dbReference type="Pfam" id="PF00076">
    <property type="entry name" value="RRM_1"/>
    <property type="match status" value="1"/>
</dbReference>
<proteinExistence type="predicted"/>
<dbReference type="Proteomes" id="UP000215914">
    <property type="component" value="Unassembled WGS sequence"/>
</dbReference>
<evidence type="ECO:0000256" key="1">
    <source>
        <dbReference type="PROSITE-ProRule" id="PRU00176"/>
    </source>
</evidence>
<dbReference type="Gene3D" id="3.30.70.330">
    <property type="match status" value="1"/>
</dbReference>
<feature type="compositionally biased region" description="Basic and acidic residues" evidence="2">
    <location>
        <begin position="400"/>
        <end position="412"/>
    </location>
</feature>
<sequence>MSPLLGWTSFPNSTSTLPFAVRDSVFFCFSLFVVSFVWRLDEGEVTGIECCRPWDLADAFRGYGEIAGAFIAKKKDKVGRTFRFVSFKAVRDLEDLLNKLSKVKLGGNKLVINVARFAKENDYQKSAVGNGDKGGSAKSKGVGHHKGQEVYPQVTGVRSVKNGASFLDVLTNKTHVEMEDDVLVMDPSISSLACFYGKGAVGRTLGFQELRSLKASLMETGFGGASIQYLGGLSVLVSFDNEEMLSKLLIEKESWSRWFSSFQPWLGQALPYERLAWVNIHGVPPHLVSRSVFDLIGNIYGKVVHSSQFLDSDGDLSYDHLGILLDSGNRVNGLLNLCWQDKRYKVWLIEDNDQWIPDFLEDEEVSTAFSSEFCDIPESPAIGGGNDKEDEEVLMSPNGDDDKSFDNRDGAGDVHVPMQKESKGGDSIPEVEGDQLHGAQGHFANINIPFNKYFCQKGVGSKNIRTLSILESPIRISPVGKVGKAGILS</sequence>
<organism evidence="4 5">
    <name type="scientific">Helianthus annuus</name>
    <name type="common">Common sunflower</name>
    <dbReference type="NCBI Taxonomy" id="4232"/>
    <lineage>
        <taxon>Eukaryota</taxon>
        <taxon>Viridiplantae</taxon>
        <taxon>Streptophyta</taxon>
        <taxon>Embryophyta</taxon>
        <taxon>Tracheophyta</taxon>
        <taxon>Spermatophyta</taxon>
        <taxon>Magnoliopsida</taxon>
        <taxon>eudicotyledons</taxon>
        <taxon>Gunneridae</taxon>
        <taxon>Pentapetalae</taxon>
        <taxon>asterids</taxon>
        <taxon>campanulids</taxon>
        <taxon>Asterales</taxon>
        <taxon>Asteraceae</taxon>
        <taxon>Asteroideae</taxon>
        <taxon>Heliantheae alliance</taxon>
        <taxon>Heliantheae</taxon>
        <taxon>Helianthus</taxon>
    </lineage>
</organism>
<evidence type="ECO:0000313" key="4">
    <source>
        <dbReference type="EMBL" id="KAF5814739.1"/>
    </source>
</evidence>
<dbReference type="SUPFAM" id="SSF54928">
    <property type="entry name" value="RNA-binding domain, RBD"/>
    <property type="match status" value="1"/>
</dbReference>
<name>A0A9K3JGL9_HELAN</name>
<dbReference type="CDD" id="cd00590">
    <property type="entry name" value="RRM_SF"/>
    <property type="match status" value="1"/>
</dbReference>